<organism evidence="3 5">
    <name type="scientific">Bacillus thuringiensis</name>
    <dbReference type="NCBI Taxonomy" id="1428"/>
    <lineage>
        <taxon>Bacteria</taxon>
        <taxon>Bacillati</taxon>
        <taxon>Bacillota</taxon>
        <taxon>Bacilli</taxon>
        <taxon>Bacillales</taxon>
        <taxon>Bacillaceae</taxon>
        <taxon>Bacillus</taxon>
        <taxon>Bacillus cereus group</taxon>
    </lineage>
</organism>
<accession>A0A0B5NIZ1</accession>
<dbReference type="EMBL" id="VKQN01000001">
    <property type="protein sequence ID" value="MDR4174932.1"/>
    <property type="molecule type" value="Genomic_DNA"/>
</dbReference>
<dbReference type="EMBL" id="CP009334">
    <property type="protein sequence ID" value="AJG73936.1"/>
    <property type="molecule type" value="Genomic_DNA"/>
</dbReference>
<evidence type="ECO:0000313" key="5">
    <source>
        <dbReference type="Proteomes" id="UP000501107"/>
    </source>
</evidence>
<protein>
    <submittedName>
        <fullName evidence="3">Uncharacterized protein</fullName>
    </submittedName>
</protein>
<geneLocation type="plasmid" evidence="1 4">
    <name>2</name>
</geneLocation>
<evidence type="ECO:0000313" key="1">
    <source>
        <dbReference type="EMBL" id="AJG73936.1"/>
    </source>
</evidence>
<gene>
    <name evidence="1" type="ORF">BF38_5742</name>
    <name evidence="2" type="ORF">FO599_02135</name>
    <name evidence="3" type="ORF">FOC89_02145</name>
</gene>
<dbReference type="AlphaFoldDB" id="A0A0B5NIZ1"/>
<sequence length="305" mass="36816">MEKVSKEREQTGFFIQVLEGELEKRKNLSEKVLETHSNGVSNLHIFPYRKKVELKQDILDLDVMSYTYSYLEEDINKYTSLRKLIKKAFNEEVFDSLTFKEKEELFFKQGNNEVVYTDKNYKKHTVTKEEYDLFFKRRKAYNQAMEFYNVREHVNSEDYLPINRATKHYIKFNKEQVLVSLRLESSNYRTGRITSKFISCLQNFIKDTGIEIVNIDQTENATYVNLLSEKENFMLNGLREVISQCELYRTEESFNYNLEVEIERNLHQENYSKDWYYFFTGNKYEELKDMFKKQESNFLAHPLYK</sequence>
<proteinExistence type="predicted"/>
<dbReference type="Proteomes" id="UP000501107">
    <property type="component" value="Plasmid unnamed3"/>
</dbReference>
<reference evidence="1 4" key="1">
    <citation type="journal article" date="2015" name="Genome Announc.">
        <title>Complete genome sequences for 35 biothreat assay-relevant bacillus species.</title>
        <authorList>
            <person name="Johnson S.L."/>
            <person name="Daligault H.E."/>
            <person name="Davenport K.W."/>
            <person name="Jaissle J."/>
            <person name="Frey K.G."/>
            <person name="Ladner J.T."/>
            <person name="Broomall S.M."/>
            <person name="Bishop-Lilly K.A."/>
            <person name="Bruce D.C."/>
            <person name="Gibbons H.S."/>
            <person name="Coyne S.R."/>
            <person name="Lo C.C."/>
            <person name="Meincke L."/>
            <person name="Munk A.C."/>
            <person name="Koroleva G.I."/>
            <person name="Rosenzweig C.N."/>
            <person name="Palacios G.F."/>
            <person name="Redden C.L."/>
            <person name="Minogue T.D."/>
            <person name="Chain P.S."/>
        </authorList>
    </citation>
    <scope>NUCLEOTIDE SEQUENCE [LARGE SCALE GENOMIC DNA]</scope>
    <source>
        <strain evidence="1 4">HD1011</strain>
        <plasmid evidence="1 4">2</plasmid>
    </source>
</reference>
<dbReference type="KEGG" id="btw:BF38_5742"/>
<evidence type="ECO:0000313" key="4">
    <source>
        <dbReference type="Proteomes" id="UP000031876"/>
    </source>
</evidence>
<evidence type="ECO:0000313" key="2">
    <source>
        <dbReference type="EMBL" id="MDR4174932.1"/>
    </source>
</evidence>
<reference evidence="3 5" key="3">
    <citation type="submission" date="2020-05" db="EMBL/GenBank/DDBJ databases">
        <title>FDA dAtabase for Regulatory Grade micrObial Sequences (FDA-ARGOS): Supporting development and validation of Infectious Disease Dx tests.</title>
        <authorList>
            <person name="Nelson B."/>
            <person name="Plummer A."/>
            <person name="Tallon L."/>
            <person name="Sadzewicz L."/>
            <person name="Zhao X."/>
            <person name="Vavikolanu K."/>
            <person name="Mehta A."/>
            <person name="Aluvathingal J."/>
            <person name="Nadendla S."/>
            <person name="Myers T."/>
            <person name="Yan Y."/>
            <person name="Sichtig H."/>
        </authorList>
    </citation>
    <scope>NUCLEOTIDE SEQUENCE [LARGE SCALE GENOMIC DNA]</scope>
    <source>
        <strain evidence="3 5">FDAARGOS_795</strain>
        <plasmid evidence="3 5">unnamed3</plasmid>
    </source>
</reference>
<geneLocation type="plasmid" evidence="3 5">
    <name>unnamed3</name>
</geneLocation>
<dbReference type="EMBL" id="CP053979">
    <property type="protein sequence ID" value="QKH22807.1"/>
    <property type="molecule type" value="Genomic_DNA"/>
</dbReference>
<dbReference type="Proteomes" id="UP000031876">
    <property type="component" value="Plasmid 2"/>
</dbReference>
<dbReference type="Proteomes" id="UP001181533">
    <property type="component" value="Unassembled WGS sequence"/>
</dbReference>
<reference evidence="2" key="2">
    <citation type="submission" date="2019-07" db="EMBL/GenBank/DDBJ databases">
        <title>Phylogenomic Reclassification of ATCC Bacillus Strains and Various Taxa within the Genus Bacillus.</title>
        <authorList>
            <person name="Riojas M.A."/>
            <person name="Frank A.M."/>
            <person name="Fenn S.L."/>
            <person name="King S.P."/>
            <person name="Brower S.M."/>
            <person name="Hazbon M.H."/>
        </authorList>
    </citation>
    <scope>NUCLEOTIDE SEQUENCE</scope>
    <source>
        <strain evidence="2">ATCC 35646</strain>
    </source>
</reference>
<dbReference type="RefSeq" id="WP_000416968.1">
    <property type="nucleotide sequence ID" value="NZ_CP009334.1"/>
</dbReference>
<keyword evidence="3" id="KW-0614">Plasmid</keyword>
<name>A0A0B5NIZ1_BACTU</name>
<evidence type="ECO:0000313" key="3">
    <source>
        <dbReference type="EMBL" id="QKH22807.1"/>
    </source>
</evidence>